<keyword evidence="9" id="KW-0472">Membrane</keyword>
<dbReference type="AlphaFoldDB" id="A0A7W8DH68"/>
<feature type="active site" description="Proton donor/acceptor" evidence="8">
    <location>
        <position position="303"/>
    </location>
</feature>
<comment type="pathway">
    <text evidence="1 8">Cell wall biogenesis; peptidoglycan biosynthesis.</text>
</comment>
<dbReference type="SUPFAM" id="SSF141523">
    <property type="entry name" value="L,D-transpeptidase catalytic domain-like"/>
    <property type="match status" value="1"/>
</dbReference>
<sequence length="475" mass="55074">MLTQYYHSLRWTLPILFAVIILPIQSNAGAISAAYFYQHALMQYGENNYTTARTYIHTAVEREESFKYYYLAGLVDLRLKNYPSAIANLERALQIIPSDTNPHNARYNLAFAYWKEGNHEQAKGLISGCNTKESQLLLGYISFEKGLQLILSTHHTVPATKQDLAQELLTTFQSNRNEINFIDDTPIVDLPDFSDDVLPGHVLQIPDGQVFIWTSKSKEATYIVQRQGDSYQVLEAYHSSTGKVPGEKQVRGDEKTPTGIYFPVRKLTSQQMPQRYGAYAFPVNYPNSLDRYLGRTGDGIWLHGINENDNGQIPYNSEGCVVLSNEGIFGVSRHVELRVTPIIMAEDFYYMDRDELNSKREKLLSLLNQWVDDWESLDHEAYMSHYSQDFRSGRHDYTSWDRDKARINSHKSWIEVELDNISLFRYPDLESNKRIMMARFHQTYRSSNYNSQSMKELYFIYEDDGQWRILTEVTP</sequence>
<keyword evidence="4 8" id="KW-0133">Cell shape</keyword>
<protein>
    <submittedName>
        <fullName evidence="11">Murein L,D-transpeptidase YafK</fullName>
    </submittedName>
</protein>
<feature type="active site" description="Nucleophile" evidence="8">
    <location>
        <position position="320"/>
    </location>
</feature>
<evidence type="ECO:0000256" key="8">
    <source>
        <dbReference type="PROSITE-ProRule" id="PRU01373"/>
    </source>
</evidence>
<dbReference type="GO" id="GO:0071555">
    <property type="term" value="P:cell wall organization"/>
    <property type="evidence" value="ECO:0007669"/>
    <property type="project" value="UniProtKB-UniRule"/>
</dbReference>
<keyword evidence="7" id="KW-0802">TPR repeat</keyword>
<evidence type="ECO:0000259" key="10">
    <source>
        <dbReference type="PROSITE" id="PS52029"/>
    </source>
</evidence>
<dbReference type="Gene3D" id="1.25.40.10">
    <property type="entry name" value="Tetratricopeptide repeat domain"/>
    <property type="match status" value="1"/>
</dbReference>
<keyword evidence="3" id="KW-0808">Transferase</keyword>
<feature type="domain" description="L,D-TPase catalytic" evidence="10">
    <location>
        <begin position="210"/>
        <end position="345"/>
    </location>
</feature>
<evidence type="ECO:0000256" key="1">
    <source>
        <dbReference type="ARBA" id="ARBA00004752"/>
    </source>
</evidence>
<dbReference type="SUPFAM" id="SSF54427">
    <property type="entry name" value="NTF2-like"/>
    <property type="match status" value="1"/>
</dbReference>
<dbReference type="UniPathway" id="UPA00219"/>
<dbReference type="InterPro" id="IPR019734">
    <property type="entry name" value="TPR_rpt"/>
</dbReference>
<evidence type="ECO:0000256" key="3">
    <source>
        <dbReference type="ARBA" id="ARBA00022679"/>
    </source>
</evidence>
<evidence type="ECO:0000256" key="5">
    <source>
        <dbReference type="ARBA" id="ARBA00022984"/>
    </source>
</evidence>
<dbReference type="Pfam" id="PF03734">
    <property type="entry name" value="YkuD"/>
    <property type="match status" value="1"/>
</dbReference>
<dbReference type="GO" id="GO:0004180">
    <property type="term" value="F:carboxypeptidase activity"/>
    <property type="evidence" value="ECO:0007669"/>
    <property type="project" value="UniProtKB-ARBA"/>
</dbReference>
<dbReference type="InterPro" id="IPR056203">
    <property type="entry name" value="Cds6_C"/>
</dbReference>
<evidence type="ECO:0000256" key="2">
    <source>
        <dbReference type="ARBA" id="ARBA00005992"/>
    </source>
</evidence>
<dbReference type="GO" id="GO:0009252">
    <property type="term" value="P:peptidoglycan biosynthetic process"/>
    <property type="evidence" value="ECO:0007669"/>
    <property type="project" value="UniProtKB-UniPathway"/>
</dbReference>
<evidence type="ECO:0000313" key="11">
    <source>
        <dbReference type="EMBL" id="MBB5021978.1"/>
    </source>
</evidence>
<comment type="caution">
    <text evidence="11">The sequence shown here is derived from an EMBL/GenBank/DDBJ whole genome shotgun (WGS) entry which is preliminary data.</text>
</comment>
<dbReference type="PROSITE" id="PS52029">
    <property type="entry name" value="LD_TPASE"/>
    <property type="match status" value="1"/>
</dbReference>
<keyword evidence="9" id="KW-1133">Transmembrane helix</keyword>
<evidence type="ECO:0000256" key="9">
    <source>
        <dbReference type="SAM" id="Phobius"/>
    </source>
</evidence>
<dbReference type="EMBL" id="JACHID010000007">
    <property type="protein sequence ID" value="MBB5021978.1"/>
    <property type="molecule type" value="Genomic_DNA"/>
</dbReference>
<dbReference type="RefSeq" id="WP_183731647.1">
    <property type="nucleotide sequence ID" value="NZ_JACHID010000007.1"/>
</dbReference>
<evidence type="ECO:0000256" key="4">
    <source>
        <dbReference type="ARBA" id="ARBA00022960"/>
    </source>
</evidence>
<keyword evidence="9" id="KW-0812">Transmembrane</keyword>
<dbReference type="CDD" id="cd16913">
    <property type="entry name" value="YkuD_like"/>
    <property type="match status" value="1"/>
</dbReference>
<comment type="similarity">
    <text evidence="2">Belongs to the YkuD family.</text>
</comment>
<dbReference type="PANTHER" id="PTHR36699">
    <property type="entry name" value="LD-TRANSPEPTIDASE"/>
    <property type="match status" value="1"/>
</dbReference>
<feature type="repeat" description="TPR" evidence="7">
    <location>
        <begin position="66"/>
        <end position="99"/>
    </location>
</feature>
<evidence type="ECO:0000313" key="12">
    <source>
        <dbReference type="Proteomes" id="UP000528322"/>
    </source>
</evidence>
<organism evidence="11 12">
    <name type="scientific">Desulfurispira natronophila</name>
    <dbReference type="NCBI Taxonomy" id="682562"/>
    <lineage>
        <taxon>Bacteria</taxon>
        <taxon>Pseudomonadati</taxon>
        <taxon>Chrysiogenota</taxon>
        <taxon>Chrysiogenia</taxon>
        <taxon>Chrysiogenales</taxon>
        <taxon>Chrysiogenaceae</taxon>
        <taxon>Desulfurispira</taxon>
    </lineage>
</organism>
<dbReference type="InterPro" id="IPR005490">
    <property type="entry name" value="LD_TPept_cat_dom"/>
</dbReference>
<evidence type="ECO:0000256" key="7">
    <source>
        <dbReference type="PROSITE-ProRule" id="PRU00339"/>
    </source>
</evidence>
<gene>
    <name evidence="11" type="ORF">HNR37_001295</name>
</gene>
<evidence type="ECO:0000256" key="6">
    <source>
        <dbReference type="ARBA" id="ARBA00023316"/>
    </source>
</evidence>
<accession>A0A7W8DH68</accession>
<name>A0A7W8DH68_9BACT</name>
<feature type="transmembrane region" description="Helical" evidence="9">
    <location>
        <begin position="12"/>
        <end position="37"/>
    </location>
</feature>
<keyword evidence="12" id="KW-1185">Reference proteome</keyword>
<proteinExistence type="inferred from homology"/>
<keyword evidence="6 8" id="KW-0961">Cell wall biogenesis/degradation</keyword>
<dbReference type="GO" id="GO:0016740">
    <property type="term" value="F:transferase activity"/>
    <property type="evidence" value="ECO:0007669"/>
    <property type="project" value="UniProtKB-KW"/>
</dbReference>
<dbReference type="GO" id="GO:0008360">
    <property type="term" value="P:regulation of cell shape"/>
    <property type="evidence" value="ECO:0007669"/>
    <property type="project" value="UniProtKB-UniRule"/>
</dbReference>
<dbReference type="SUPFAM" id="SSF48452">
    <property type="entry name" value="TPR-like"/>
    <property type="match status" value="1"/>
</dbReference>
<dbReference type="InterPro" id="IPR038063">
    <property type="entry name" value="Transpep_catalytic_dom"/>
</dbReference>
<dbReference type="Pfam" id="PF24125">
    <property type="entry name" value="Cds6_C"/>
    <property type="match status" value="1"/>
</dbReference>
<dbReference type="InterPro" id="IPR032710">
    <property type="entry name" value="NTF2-like_dom_sf"/>
</dbReference>
<reference evidence="11 12" key="1">
    <citation type="submission" date="2020-08" db="EMBL/GenBank/DDBJ databases">
        <title>Genomic Encyclopedia of Type Strains, Phase IV (KMG-IV): sequencing the most valuable type-strain genomes for metagenomic binning, comparative biology and taxonomic classification.</title>
        <authorList>
            <person name="Goeker M."/>
        </authorList>
    </citation>
    <scope>NUCLEOTIDE SEQUENCE [LARGE SCALE GENOMIC DNA]</scope>
    <source>
        <strain evidence="11 12">DSM 22071</strain>
    </source>
</reference>
<dbReference type="Gene3D" id="2.40.440.10">
    <property type="entry name" value="L,D-transpeptidase catalytic domain-like"/>
    <property type="match status" value="1"/>
</dbReference>
<dbReference type="InterPro" id="IPR011990">
    <property type="entry name" value="TPR-like_helical_dom_sf"/>
</dbReference>
<dbReference type="PROSITE" id="PS50005">
    <property type="entry name" value="TPR"/>
    <property type="match status" value="1"/>
</dbReference>
<keyword evidence="5 8" id="KW-0573">Peptidoglycan synthesis</keyword>
<dbReference type="PANTHER" id="PTHR36699:SF1">
    <property type="entry name" value="L,D-TRANSPEPTIDASE YAFK-RELATED"/>
    <property type="match status" value="1"/>
</dbReference>
<dbReference type="Proteomes" id="UP000528322">
    <property type="component" value="Unassembled WGS sequence"/>
</dbReference>